<evidence type="ECO:0000313" key="2">
    <source>
        <dbReference type="EMBL" id="KAK4150031.1"/>
    </source>
</evidence>
<keyword evidence="3" id="KW-1185">Reference proteome</keyword>
<protein>
    <submittedName>
        <fullName evidence="2">FluG domain-containing protein</fullName>
    </submittedName>
</protein>
<dbReference type="AlphaFoldDB" id="A0AAN6VH45"/>
<dbReference type="InterPro" id="IPR021842">
    <property type="entry name" value="DUF3435"/>
</dbReference>
<accession>A0AAN6VH45</accession>
<name>A0AAN6VH45_9PEZI</name>
<dbReference type="Pfam" id="PF11917">
    <property type="entry name" value="DUF3435"/>
    <property type="match status" value="1"/>
</dbReference>
<feature type="region of interest" description="Disordered" evidence="1">
    <location>
        <begin position="422"/>
        <end position="445"/>
    </location>
</feature>
<comment type="caution">
    <text evidence="2">The sequence shown here is derived from an EMBL/GenBank/DDBJ whole genome shotgun (WGS) entry which is preliminary data.</text>
</comment>
<proteinExistence type="predicted"/>
<dbReference type="Proteomes" id="UP001302745">
    <property type="component" value="Unassembled WGS sequence"/>
</dbReference>
<evidence type="ECO:0000313" key="3">
    <source>
        <dbReference type="Proteomes" id="UP001302745"/>
    </source>
</evidence>
<feature type="compositionally biased region" description="Basic and acidic residues" evidence="1">
    <location>
        <begin position="422"/>
        <end position="431"/>
    </location>
</feature>
<sequence>MPARRPLADRNADFVRQFTAKQREAHDDRIAKQAKALTADQHAALRKQLELVQFLPPAYADATKINIVGILRKWKSYCTFSGFENWRDAVKDANRATAMSFLHYLCQTYRITSWGTSWQYFRQYKQLYANVMGRYMDTNDSKEIKKWHDVILVAMYGLRAPCILGKDVANVDTLLVLVTFNIRYDTGIFPWERHRIQLPGCYLGLAFTGARPAEFVDGETKTGKDEYTKEILSQIAATSIPSDEDEAPDEDSRLLEKMILQELGDRGRPKALCYEDILLMIVCHPETGEDMLVMYIRLAHHKGMDNKPKPTIFYFTPTKRLIFCFISIIVSLAVHDRAFAVSKFTNVRTIFQAKNRGPVKCTALRWKEEWLKRPIFRQRDKSIAEEESDESIAEEEPDEREYEPLPYHRLLYDMERQSLDAGEENKVEPKAWRRGAANAANGDASDAVRDQMMRHDPKWATFNSAYINEKVGFHLQNAFLDEPTEDSLLAMLSHIGLMRDPRASKEMVPDEVWELMPPDPEIEALKEERARLKGGRYRIKGSENEARIRELTKLIATKEQQRKKAVQRGYRKHYFHNRPTWDMEADGEEEEEYVEPAIDLQIPERAQLAKILCNQPDNLSPAEVLELRIQAAELMVILCGKRETARPDRIRRRAQAQVQANVTLKEESPGPDPFPLLMDRKQCPRCIGDEKLSHEERTFKYCRPAVMYDHFDRKHARQLGGVKQISCNHPKCKEEALEFRHLNHFKNHVESVHGVKLRA</sequence>
<dbReference type="EMBL" id="MU857103">
    <property type="protein sequence ID" value="KAK4150031.1"/>
    <property type="molecule type" value="Genomic_DNA"/>
</dbReference>
<gene>
    <name evidence="2" type="ORF">C8A00DRAFT_37387</name>
</gene>
<feature type="compositionally biased region" description="Low complexity" evidence="1">
    <location>
        <begin position="434"/>
        <end position="445"/>
    </location>
</feature>
<evidence type="ECO:0000256" key="1">
    <source>
        <dbReference type="SAM" id="MobiDB-lite"/>
    </source>
</evidence>
<dbReference type="PANTHER" id="PTHR37535">
    <property type="entry name" value="FLUG DOMAIN PROTEIN"/>
    <property type="match status" value="1"/>
</dbReference>
<dbReference type="PANTHER" id="PTHR37535:SF4">
    <property type="entry name" value="FLUG DOMAIN-CONTAINING PROTEIN"/>
    <property type="match status" value="1"/>
</dbReference>
<organism evidence="2 3">
    <name type="scientific">Chaetomidium leptoderma</name>
    <dbReference type="NCBI Taxonomy" id="669021"/>
    <lineage>
        <taxon>Eukaryota</taxon>
        <taxon>Fungi</taxon>
        <taxon>Dikarya</taxon>
        <taxon>Ascomycota</taxon>
        <taxon>Pezizomycotina</taxon>
        <taxon>Sordariomycetes</taxon>
        <taxon>Sordariomycetidae</taxon>
        <taxon>Sordariales</taxon>
        <taxon>Chaetomiaceae</taxon>
        <taxon>Chaetomidium</taxon>
    </lineage>
</organism>
<reference evidence="2" key="1">
    <citation type="journal article" date="2023" name="Mol. Phylogenet. Evol.">
        <title>Genome-scale phylogeny and comparative genomics of the fungal order Sordariales.</title>
        <authorList>
            <person name="Hensen N."/>
            <person name="Bonometti L."/>
            <person name="Westerberg I."/>
            <person name="Brannstrom I.O."/>
            <person name="Guillou S."/>
            <person name="Cros-Aarteil S."/>
            <person name="Calhoun S."/>
            <person name="Haridas S."/>
            <person name="Kuo A."/>
            <person name="Mondo S."/>
            <person name="Pangilinan J."/>
            <person name="Riley R."/>
            <person name="LaButti K."/>
            <person name="Andreopoulos B."/>
            <person name="Lipzen A."/>
            <person name="Chen C."/>
            <person name="Yan M."/>
            <person name="Daum C."/>
            <person name="Ng V."/>
            <person name="Clum A."/>
            <person name="Steindorff A."/>
            <person name="Ohm R.A."/>
            <person name="Martin F."/>
            <person name="Silar P."/>
            <person name="Natvig D.O."/>
            <person name="Lalanne C."/>
            <person name="Gautier V."/>
            <person name="Ament-Velasquez S.L."/>
            <person name="Kruys A."/>
            <person name="Hutchinson M.I."/>
            <person name="Powell A.J."/>
            <person name="Barry K."/>
            <person name="Miller A.N."/>
            <person name="Grigoriev I.V."/>
            <person name="Debuchy R."/>
            <person name="Gladieux P."/>
            <person name="Hiltunen Thoren M."/>
            <person name="Johannesson H."/>
        </authorList>
    </citation>
    <scope>NUCLEOTIDE SEQUENCE</scope>
    <source>
        <strain evidence="2">CBS 538.74</strain>
    </source>
</reference>
<reference evidence="2" key="2">
    <citation type="submission" date="2023-05" db="EMBL/GenBank/DDBJ databases">
        <authorList>
            <consortium name="Lawrence Berkeley National Laboratory"/>
            <person name="Steindorff A."/>
            <person name="Hensen N."/>
            <person name="Bonometti L."/>
            <person name="Westerberg I."/>
            <person name="Brannstrom I.O."/>
            <person name="Guillou S."/>
            <person name="Cros-Aarteil S."/>
            <person name="Calhoun S."/>
            <person name="Haridas S."/>
            <person name="Kuo A."/>
            <person name="Mondo S."/>
            <person name="Pangilinan J."/>
            <person name="Riley R."/>
            <person name="Labutti K."/>
            <person name="Andreopoulos B."/>
            <person name="Lipzen A."/>
            <person name="Chen C."/>
            <person name="Yanf M."/>
            <person name="Daum C."/>
            <person name="Ng V."/>
            <person name="Clum A."/>
            <person name="Ohm R."/>
            <person name="Martin F."/>
            <person name="Silar P."/>
            <person name="Natvig D."/>
            <person name="Lalanne C."/>
            <person name="Gautier V."/>
            <person name="Ament-Velasquez S.L."/>
            <person name="Kruys A."/>
            <person name="Hutchinson M.I."/>
            <person name="Powell A.J."/>
            <person name="Barry K."/>
            <person name="Miller A.N."/>
            <person name="Grigoriev I.V."/>
            <person name="Debuchy R."/>
            <person name="Gladieux P."/>
            <person name="Thoren M.H."/>
            <person name="Johannesson H."/>
        </authorList>
    </citation>
    <scope>NUCLEOTIDE SEQUENCE</scope>
    <source>
        <strain evidence="2">CBS 538.74</strain>
    </source>
</reference>